<dbReference type="Gene3D" id="2.60.60.30">
    <property type="entry name" value="sav2460 like domains"/>
    <property type="match status" value="1"/>
</dbReference>
<dbReference type="SUPFAM" id="SSF81338">
    <property type="entry name" value="Aquaporin-like"/>
    <property type="match status" value="1"/>
</dbReference>
<organism evidence="9">
    <name type="scientific">Noctiluca scintillans</name>
    <name type="common">Sea sparkle</name>
    <name type="synonym">Red tide dinoflagellate</name>
    <dbReference type="NCBI Taxonomy" id="2966"/>
    <lineage>
        <taxon>Eukaryota</taxon>
        <taxon>Sar</taxon>
        <taxon>Alveolata</taxon>
        <taxon>Dinophyceae</taxon>
        <taxon>Noctilucales</taxon>
        <taxon>Noctilucaceae</taxon>
        <taxon>Noctiluca</taxon>
    </lineage>
</organism>
<dbReference type="GO" id="GO:0015267">
    <property type="term" value="F:channel activity"/>
    <property type="evidence" value="ECO:0007669"/>
    <property type="project" value="InterPro"/>
</dbReference>
<dbReference type="GO" id="GO:0016020">
    <property type="term" value="C:membrane"/>
    <property type="evidence" value="ECO:0007669"/>
    <property type="project" value="UniProtKB-SubCell"/>
</dbReference>
<dbReference type="InterPro" id="IPR034294">
    <property type="entry name" value="Aquaporin_transptr"/>
</dbReference>
<dbReference type="PANTHER" id="PTHR45724:SF13">
    <property type="entry name" value="AQUAPORIN NIP1-1-RELATED"/>
    <property type="match status" value="1"/>
</dbReference>
<feature type="transmembrane region" description="Helical" evidence="7">
    <location>
        <begin position="201"/>
        <end position="224"/>
    </location>
</feature>
<dbReference type="InterPro" id="IPR000425">
    <property type="entry name" value="MIP"/>
</dbReference>
<evidence type="ECO:0000313" key="9">
    <source>
        <dbReference type="EMBL" id="CAD8846666.1"/>
    </source>
</evidence>
<feature type="transmembrane region" description="Helical" evidence="7">
    <location>
        <begin position="132"/>
        <end position="150"/>
    </location>
</feature>
<dbReference type="InterPro" id="IPR022357">
    <property type="entry name" value="MIP_CS"/>
</dbReference>
<feature type="transmembrane region" description="Helical" evidence="7">
    <location>
        <begin position="20"/>
        <end position="42"/>
    </location>
</feature>
<reference evidence="9" key="1">
    <citation type="submission" date="2021-01" db="EMBL/GenBank/DDBJ databases">
        <authorList>
            <person name="Corre E."/>
            <person name="Pelletier E."/>
            <person name="Niang G."/>
            <person name="Scheremetjew M."/>
            <person name="Finn R."/>
            <person name="Kale V."/>
            <person name="Holt S."/>
            <person name="Cochrane G."/>
            <person name="Meng A."/>
            <person name="Brown T."/>
            <person name="Cohen L."/>
        </authorList>
    </citation>
    <scope>NUCLEOTIDE SEQUENCE</scope>
</reference>
<evidence type="ECO:0000259" key="8">
    <source>
        <dbReference type="Pfam" id="PF02342"/>
    </source>
</evidence>
<feature type="transmembrane region" description="Helical" evidence="7">
    <location>
        <begin position="92"/>
        <end position="111"/>
    </location>
</feature>
<evidence type="ECO:0000256" key="2">
    <source>
        <dbReference type="ARBA" id="ARBA00022448"/>
    </source>
</evidence>
<comment type="similarity">
    <text evidence="6">Belongs to the MIP/aquaporin (TC 1.A.8) family.</text>
</comment>
<evidence type="ECO:0000256" key="1">
    <source>
        <dbReference type="ARBA" id="ARBA00004141"/>
    </source>
</evidence>
<evidence type="ECO:0000256" key="5">
    <source>
        <dbReference type="ARBA" id="ARBA00023136"/>
    </source>
</evidence>
<sequence>MQNSKVTWMTPKWTAALEELTPKLASEFIGTFFLVLTIGCNVHNGNAGAALSIGAMLTVMICALGPVSGAHLNPAVTLAALVCGKGTTKLNALFYMIFQVLGAMFGAVTYLQLQKDAFKLAPVAPHSEKTAWACEFLFTCALCFVVLRVVQTQNAYFGLAIGSTVTVGAITIGPISGGSLNPAVSIGSMFASSLVHGRTAWEFWSLYVNAPFFGGLAGAGLFILTTPTTGKSVEKGTGPKIIAVDRNRKQTVFLQKNEIFELDAEVPIVCGCGWRMKEKDNGTDIDVSAVKFSKTSEIGCVYFANKGSPEEGIWCEDDDIHGSAPREEPAGGVSELSMSAASEHNEQIHLRLDRIKWNVHAIVFVVTVFSSGKDFKDVHDFFVSVAPEVGEQQQDLCRYSKADGDQGNAVIVAMVFRSAGKWYFKAIDVMHELPPNTSAARLTQQCGEQVFETLEEAEELEQ</sequence>
<proteinExistence type="inferred from homology"/>
<dbReference type="InterPro" id="IPR003325">
    <property type="entry name" value="TerD"/>
</dbReference>
<evidence type="ECO:0000256" key="7">
    <source>
        <dbReference type="SAM" id="Phobius"/>
    </source>
</evidence>
<dbReference type="AlphaFoldDB" id="A0A7S1A987"/>
<comment type="subcellular location">
    <subcellularLocation>
        <location evidence="1">Membrane</location>
        <topology evidence="1">Multi-pass membrane protein</topology>
    </subcellularLocation>
</comment>
<dbReference type="PANTHER" id="PTHR45724">
    <property type="entry name" value="AQUAPORIN NIP2-1"/>
    <property type="match status" value="1"/>
</dbReference>
<name>A0A7S1A987_NOCSC</name>
<gene>
    <name evidence="9" type="ORF">NSCI0253_LOCUS21016</name>
</gene>
<dbReference type="Pfam" id="PF00230">
    <property type="entry name" value="MIP"/>
    <property type="match status" value="1"/>
</dbReference>
<feature type="transmembrane region" description="Helical" evidence="7">
    <location>
        <begin position="156"/>
        <end position="180"/>
    </location>
</feature>
<dbReference type="CDD" id="cd06974">
    <property type="entry name" value="TerD_like"/>
    <property type="match status" value="1"/>
</dbReference>
<dbReference type="PRINTS" id="PR00783">
    <property type="entry name" value="MINTRINSICP"/>
</dbReference>
<keyword evidence="2 6" id="KW-0813">Transport</keyword>
<feature type="transmembrane region" description="Helical" evidence="7">
    <location>
        <begin position="49"/>
        <end position="72"/>
    </location>
</feature>
<keyword evidence="4 7" id="KW-1133">Transmembrane helix</keyword>
<keyword evidence="5 7" id="KW-0472">Membrane</keyword>
<evidence type="ECO:0000256" key="4">
    <source>
        <dbReference type="ARBA" id="ARBA00022989"/>
    </source>
</evidence>
<evidence type="ECO:0000256" key="3">
    <source>
        <dbReference type="ARBA" id="ARBA00022692"/>
    </source>
</evidence>
<accession>A0A7S1A987</accession>
<keyword evidence="3 6" id="KW-0812">Transmembrane</keyword>
<dbReference type="Gene3D" id="1.20.1080.10">
    <property type="entry name" value="Glycerol uptake facilitator protein"/>
    <property type="match status" value="1"/>
</dbReference>
<feature type="domain" description="TerD" evidence="8">
    <location>
        <begin position="254"/>
        <end position="427"/>
    </location>
</feature>
<dbReference type="EMBL" id="HBFQ01029840">
    <property type="protein sequence ID" value="CAD8846666.1"/>
    <property type="molecule type" value="Transcribed_RNA"/>
</dbReference>
<dbReference type="InterPro" id="IPR023271">
    <property type="entry name" value="Aquaporin-like"/>
</dbReference>
<dbReference type="Pfam" id="PF02342">
    <property type="entry name" value="TerD"/>
    <property type="match status" value="1"/>
</dbReference>
<dbReference type="PROSITE" id="PS00221">
    <property type="entry name" value="MIP"/>
    <property type="match status" value="1"/>
</dbReference>
<protein>
    <recommendedName>
        <fullName evidence="8">TerD domain-containing protein</fullName>
    </recommendedName>
</protein>
<evidence type="ECO:0000256" key="6">
    <source>
        <dbReference type="RuleBase" id="RU000477"/>
    </source>
</evidence>